<dbReference type="SUPFAM" id="SSF52540">
    <property type="entry name" value="P-loop containing nucleoside triphosphate hydrolases"/>
    <property type="match status" value="1"/>
</dbReference>
<dbReference type="PROSITE" id="PS50125">
    <property type="entry name" value="GUANYLATE_CYCLASE_2"/>
    <property type="match status" value="1"/>
</dbReference>
<dbReference type="Proteomes" id="UP001207654">
    <property type="component" value="Unassembled WGS sequence"/>
</dbReference>
<dbReference type="Gene3D" id="3.30.70.1230">
    <property type="entry name" value="Nucleotide cyclase"/>
    <property type="match status" value="1"/>
</dbReference>
<evidence type="ECO:0000256" key="4">
    <source>
        <dbReference type="PROSITE-ProRule" id="PRU10141"/>
    </source>
</evidence>
<reference evidence="8 9" key="1">
    <citation type="submission" date="2022-11" db="EMBL/GenBank/DDBJ databases">
        <title>Minimal conservation of predation-associated metabolite biosynthetic gene clusters underscores biosynthetic potential of Myxococcota including descriptions for ten novel species: Archangium lansinium sp. nov., Myxococcus landrumus sp. nov., Nannocystis bai.</title>
        <authorList>
            <person name="Ahearne A."/>
            <person name="Stevens C."/>
            <person name="Phillips K."/>
        </authorList>
    </citation>
    <scope>NUCLEOTIDE SEQUENCE [LARGE SCALE GENOMIC DNA]</scope>
    <source>
        <strain evidence="8 9">MIWBW</strain>
    </source>
</reference>
<feature type="region of interest" description="Disordered" evidence="5">
    <location>
        <begin position="1"/>
        <end position="35"/>
    </location>
</feature>
<evidence type="ECO:0000259" key="6">
    <source>
        <dbReference type="PROSITE" id="PS50011"/>
    </source>
</evidence>
<dbReference type="EMBL" id="JAPNKA010000001">
    <property type="protein sequence ID" value="MCY1082948.1"/>
    <property type="molecule type" value="Genomic_DNA"/>
</dbReference>
<dbReference type="InterPro" id="IPR017441">
    <property type="entry name" value="Protein_kinase_ATP_BS"/>
</dbReference>
<dbReference type="Pfam" id="PF00069">
    <property type="entry name" value="Pkinase"/>
    <property type="match status" value="1"/>
</dbReference>
<feature type="binding site" evidence="4">
    <location>
        <position position="113"/>
    </location>
    <ligand>
        <name>ATP</name>
        <dbReference type="ChEBI" id="CHEBI:30616"/>
    </ligand>
</feature>
<accession>A0ABT4AMM6</accession>
<gene>
    <name evidence="8" type="ORF">OV287_51710</name>
</gene>
<dbReference type="Gene3D" id="3.40.50.300">
    <property type="entry name" value="P-loop containing nucleotide triphosphate hydrolases"/>
    <property type="match status" value="1"/>
</dbReference>
<keyword evidence="9" id="KW-1185">Reference proteome</keyword>
<dbReference type="SMART" id="SM00220">
    <property type="entry name" value="S_TKc"/>
    <property type="match status" value="1"/>
</dbReference>
<dbReference type="CDD" id="cd07302">
    <property type="entry name" value="CHD"/>
    <property type="match status" value="1"/>
</dbReference>
<sequence length="1364" mass="152439">MGRSGDQDGQRPMEPPGEDAGDGLDSGDAPDSEAEFDALLEAWPGGESDFGDSFLNEVLSADATTPFRRMVPGDRLGGADGRRFEILESLGEGAMGQVFRAQDEELQRVVALKFLFPREELAGMGLREARAIARLDHENIVRIFDVSEWSGGAGEPAVPFLVMECLGGESLADLLRRERRLPLGRTLAIMRDVAAGLAHAHEHHIIHRDLKPSNVFITRQGTVKLLDFGLAWVTPAPGFASEQPYLPTAGTPPYMAPEQWRGAKVDERTDVWAVGVMLYELLTGELPYPHLMVEEMRAKVLSPEPVPSLRERNPELPWELESLLSVLLEKDPEKRLLSAEELREELRELEEHLRPGRMQQRSMAPQRRQVTLVYCRVAGLSALAEELDPEDFGELEAAFHRTASEGIQSHGGFITLCLGDEVLACFGYPVAKEGDSECAVLAGLELPQAVQKALREKLLPGVSAELAVQVGIDTDQVVLDDILPELRGHTPTIQGEAPRVASWLARQAGPDEVVIGPSTYSMVQRAFDTVTLGARAFDGRRTFEVHRVLRSRQAVIRFERTLSGEGKLSPLVGREQELEQLLEAWQRAREGQGSYVLLAGEAGIGKSRLIEELRERVLPEKPMLLRLQCWNQFSTSALHPIIEVLRRLWLSPDRSPQENLRAVERLLEKRGLTPMQVRLLASLVSLPVTEDSPHLRLTPQRQKDETLAALATLLMENAGERPVLVVVEDLHWADPSTLQLLNFLVGFVERARLLFVLSARPEFRPPWAQRPGFQSITLERLPAAFTEQLVKEVTRGQELPEEVVAQLVARTDGIPLFVEEMTRVMLEGGVGASIPVTLQELLLARLDSLPRRQKQLAQLCAVVGRSFSTALLATLTGLGGTVLRRDLGGLMAAGLLQPRDDEAEPGYQFRHALIQEAAYQSLPRSARRQYHQRIAQSLVAHFPEEVETRPELLAHHYTEAGEVKPAIHYWRLAGMRASLRSANEEAVSHLTQALKLLRNLPDASVLTKDELQLLLALGVPLVQVQGYRSPEVERTYTRAQALIREVGEELPRLELSFWGSFAYYFARGKSRDSHEVAELLVDLGERQHKPELLSMGHRMMATDLFTWGQLRNSLRHLEQALAFPELELAQHRALAIRQLVNPRVAALAYATLPLSVVGEEGKAERFTREALELAGRIGHPHTTVLALTYCAIASQLRWDARTTLGLAEQCIPLAREHRFLLWYLWPSAMRGWALSELGRPQEGLVQMRQVLEQWQRSGIIAGMHHNLGLLAHIHLRLGQAQEGLAAVDEALTWPSVTEEYSYLPELHRVRGELLRLAGREDEARAEFLEAIRFAREHEMLAYEKRAQASLLRLGPSEEAHLQHP</sequence>
<dbReference type="InterPro" id="IPR011990">
    <property type="entry name" value="TPR-like_helical_dom_sf"/>
</dbReference>
<keyword evidence="2 4" id="KW-0547">Nucleotide-binding</keyword>
<dbReference type="SUPFAM" id="SSF55073">
    <property type="entry name" value="Nucleotide cyclase"/>
    <property type="match status" value="1"/>
</dbReference>
<dbReference type="RefSeq" id="WP_267541500.1">
    <property type="nucleotide sequence ID" value="NZ_JAPNKA010000001.1"/>
</dbReference>
<dbReference type="InterPro" id="IPR029787">
    <property type="entry name" value="Nucleotide_cyclase"/>
</dbReference>
<dbReference type="InterPro" id="IPR011009">
    <property type="entry name" value="Kinase-like_dom_sf"/>
</dbReference>
<comment type="caution">
    <text evidence="8">The sequence shown here is derived from an EMBL/GenBank/DDBJ whole genome shotgun (WGS) entry which is preliminary data.</text>
</comment>
<dbReference type="PROSITE" id="PS00107">
    <property type="entry name" value="PROTEIN_KINASE_ATP"/>
    <property type="match status" value="1"/>
</dbReference>
<dbReference type="Gene3D" id="1.25.40.10">
    <property type="entry name" value="Tetratricopeptide repeat domain"/>
    <property type="match status" value="1"/>
</dbReference>
<keyword evidence="8" id="KW-0808">Transferase</keyword>
<evidence type="ECO:0000313" key="8">
    <source>
        <dbReference type="EMBL" id="MCY1082948.1"/>
    </source>
</evidence>
<dbReference type="CDD" id="cd14014">
    <property type="entry name" value="STKc_PknB_like"/>
    <property type="match status" value="1"/>
</dbReference>
<keyword evidence="8" id="KW-0418">Kinase</keyword>
<evidence type="ECO:0000313" key="9">
    <source>
        <dbReference type="Proteomes" id="UP001207654"/>
    </source>
</evidence>
<feature type="compositionally biased region" description="Basic and acidic residues" evidence="5">
    <location>
        <begin position="1"/>
        <end position="11"/>
    </location>
</feature>
<dbReference type="InterPro" id="IPR000719">
    <property type="entry name" value="Prot_kinase_dom"/>
</dbReference>
<dbReference type="Gene3D" id="3.30.200.20">
    <property type="entry name" value="Phosphorylase Kinase, domain 1"/>
    <property type="match status" value="1"/>
</dbReference>
<dbReference type="PROSITE" id="PS00108">
    <property type="entry name" value="PROTEIN_KINASE_ST"/>
    <property type="match status" value="1"/>
</dbReference>
<dbReference type="GO" id="GO:0016301">
    <property type="term" value="F:kinase activity"/>
    <property type="evidence" value="ECO:0007669"/>
    <property type="project" value="UniProtKB-KW"/>
</dbReference>
<evidence type="ECO:0000256" key="3">
    <source>
        <dbReference type="ARBA" id="ARBA00022840"/>
    </source>
</evidence>
<dbReference type="SUPFAM" id="SSF56112">
    <property type="entry name" value="Protein kinase-like (PK-like)"/>
    <property type="match status" value="1"/>
</dbReference>
<evidence type="ECO:0000256" key="2">
    <source>
        <dbReference type="ARBA" id="ARBA00022741"/>
    </source>
</evidence>
<comment type="subcellular location">
    <subcellularLocation>
        <location evidence="1">Membrane</location>
        <topology evidence="1">Single-pass membrane protein</topology>
    </subcellularLocation>
</comment>
<dbReference type="Gene3D" id="1.10.510.10">
    <property type="entry name" value="Transferase(Phosphotransferase) domain 1"/>
    <property type="match status" value="1"/>
</dbReference>
<feature type="domain" description="Protein kinase" evidence="6">
    <location>
        <begin position="84"/>
        <end position="353"/>
    </location>
</feature>
<dbReference type="InterPro" id="IPR008271">
    <property type="entry name" value="Ser/Thr_kinase_AS"/>
</dbReference>
<evidence type="ECO:0000256" key="5">
    <source>
        <dbReference type="SAM" id="MobiDB-lite"/>
    </source>
</evidence>
<dbReference type="InterPro" id="IPR041664">
    <property type="entry name" value="AAA_16"/>
</dbReference>
<dbReference type="SUPFAM" id="SSF48452">
    <property type="entry name" value="TPR-like"/>
    <property type="match status" value="1"/>
</dbReference>
<proteinExistence type="predicted"/>
<evidence type="ECO:0000256" key="1">
    <source>
        <dbReference type="ARBA" id="ARBA00004167"/>
    </source>
</evidence>
<dbReference type="InterPro" id="IPR001054">
    <property type="entry name" value="A/G_cyclase"/>
</dbReference>
<dbReference type="InterPro" id="IPR027417">
    <property type="entry name" value="P-loop_NTPase"/>
</dbReference>
<dbReference type="Pfam" id="PF13191">
    <property type="entry name" value="AAA_16"/>
    <property type="match status" value="1"/>
</dbReference>
<evidence type="ECO:0000259" key="7">
    <source>
        <dbReference type="PROSITE" id="PS50125"/>
    </source>
</evidence>
<feature type="domain" description="Guanylate cyclase" evidence="7">
    <location>
        <begin position="371"/>
        <end position="505"/>
    </location>
</feature>
<name>A0ABT4AMM6_9BACT</name>
<protein>
    <submittedName>
        <fullName evidence="8">Protein kinase</fullName>
    </submittedName>
</protein>
<dbReference type="PANTHER" id="PTHR16305">
    <property type="entry name" value="TESTICULAR SOLUBLE ADENYLYL CYCLASE"/>
    <property type="match status" value="1"/>
</dbReference>
<dbReference type="PROSITE" id="PS50011">
    <property type="entry name" value="PROTEIN_KINASE_DOM"/>
    <property type="match status" value="1"/>
</dbReference>
<dbReference type="PANTHER" id="PTHR16305:SF28">
    <property type="entry name" value="GUANYLATE CYCLASE DOMAIN-CONTAINING PROTEIN"/>
    <property type="match status" value="1"/>
</dbReference>
<organism evidence="8 9">
    <name type="scientific">Archangium lansingense</name>
    <dbReference type="NCBI Taxonomy" id="2995310"/>
    <lineage>
        <taxon>Bacteria</taxon>
        <taxon>Pseudomonadati</taxon>
        <taxon>Myxococcota</taxon>
        <taxon>Myxococcia</taxon>
        <taxon>Myxococcales</taxon>
        <taxon>Cystobacterineae</taxon>
        <taxon>Archangiaceae</taxon>
        <taxon>Archangium</taxon>
    </lineage>
</organism>
<keyword evidence="3 4" id="KW-0067">ATP-binding</keyword>